<evidence type="ECO:0000313" key="1">
    <source>
        <dbReference type="EMBL" id="KAK2701904.1"/>
    </source>
</evidence>
<keyword evidence="2" id="KW-1185">Reference proteome</keyword>
<accession>A0AA88H7V1</accession>
<dbReference type="EMBL" id="JAVRJZ010001283">
    <property type="protein sequence ID" value="KAK2701904.1"/>
    <property type="molecule type" value="Genomic_DNA"/>
</dbReference>
<dbReference type="AlphaFoldDB" id="A0AA88H7V1"/>
<protein>
    <submittedName>
        <fullName evidence="1">Uncharacterized protein</fullName>
    </submittedName>
</protein>
<name>A0AA88H7V1_ARTSF</name>
<dbReference type="Proteomes" id="UP001187531">
    <property type="component" value="Unassembled WGS sequence"/>
</dbReference>
<comment type="caution">
    <text evidence="1">The sequence shown here is derived from an EMBL/GenBank/DDBJ whole genome shotgun (WGS) entry which is preliminary data.</text>
</comment>
<reference evidence="1" key="1">
    <citation type="submission" date="2023-07" db="EMBL/GenBank/DDBJ databases">
        <title>Chromosome-level genome assembly of Artemia franciscana.</title>
        <authorList>
            <person name="Jo E."/>
        </authorList>
    </citation>
    <scope>NUCLEOTIDE SEQUENCE</scope>
    <source>
        <tissue evidence="1">Whole body</tissue>
    </source>
</reference>
<proteinExistence type="predicted"/>
<gene>
    <name evidence="1" type="ORF">QYM36_019459</name>
</gene>
<organism evidence="1 2">
    <name type="scientific">Artemia franciscana</name>
    <name type="common">Brine shrimp</name>
    <name type="synonym">Artemia sanfranciscana</name>
    <dbReference type="NCBI Taxonomy" id="6661"/>
    <lineage>
        <taxon>Eukaryota</taxon>
        <taxon>Metazoa</taxon>
        <taxon>Ecdysozoa</taxon>
        <taxon>Arthropoda</taxon>
        <taxon>Crustacea</taxon>
        <taxon>Branchiopoda</taxon>
        <taxon>Anostraca</taxon>
        <taxon>Artemiidae</taxon>
        <taxon>Artemia</taxon>
    </lineage>
</organism>
<evidence type="ECO:0000313" key="2">
    <source>
        <dbReference type="Proteomes" id="UP001187531"/>
    </source>
</evidence>
<sequence>MNNQKQKDKERQYCSAIRNQSLLTVMLWRIKSKKLKRDNIAQQPKFIDCNTMKNQEQKDKERQYCSVIRNQSLVTVTLWRIKSRKIKRDNIAQQPKFIDCNTMKNQEQKDKERQYCSAITNQSLSTVTLWRIKSKKIKRDNIAQQSATKVY</sequence>